<dbReference type="Pfam" id="PF02839">
    <property type="entry name" value="CBM_5_12"/>
    <property type="match status" value="1"/>
</dbReference>
<dbReference type="GO" id="GO:0005576">
    <property type="term" value="C:extracellular region"/>
    <property type="evidence" value="ECO:0007669"/>
    <property type="project" value="InterPro"/>
</dbReference>
<reference evidence="3" key="1">
    <citation type="journal article" date="2021" name="Proc. Natl. Acad. Sci. U.S.A.">
        <title>A Catalog of Tens of Thousands of Viruses from Human Metagenomes Reveals Hidden Associations with Chronic Diseases.</title>
        <authorList>
            <person name="Tisza M.J."/>
            <person name="Buck C.B."/>
        </authorList>
    </citation>
    <scope>NUCLEOTIDE SEQUENCE</scope>
    <source>
        <strain evidence="3">Ct7113</strain>
    </source>
</reference>
<dbReference type="GO" id="GO:0004553">
    <property type="term" value="F:hydrolase activity, hydrolyzing O-glycosyl compounds"/>
    <property type="evidence" value="ECO:0007669"/>
    <property type="project" value="InterPro"/>
</dbReference>
<protein>
    <submittedName>
        <fullName evidence="3">ChiA1-BD-binding domain protein</fullName>
    </submittedName>
</protein>
<dbReference type="SUPFAM" id="SSF51055">
    <property type="entry name" value="Carbohydrate binding domain"/>
    <property type="match status" value="1"/>
</dbReference>
<feature type="domain" description="Chitin-binding type-3" evidence="2">
    <location>
        <begin position="117"/>
        <end position="163"/>
    </location>
</feature>
<sequence>MEYIFGTDRLNGVEVENLKTAGDAHSDLEGYVEVRRVYDDSVICDRFRIVEKYRSMENEEKKFDLYHITDHYRYTEITQKMREEMAQTREASEIAFVAIAEKGDLDDATAGEHMALFPEWAYPTAYKTGQYRTFKGKLYRCLQDHTSQASWEPSYTTSLWVKASDPSEEWPAWSQPLGAHDSYAKGAKVTHNGKKWTSDVDGNVWEPGVSQWTEVTA</sequence>
<organism evidence="3">
    <name type="scientific">Myoviridae sp. ct7113</name>
    <dbReference type="NCBI Taxonomy" id="2825037"/>
    <lineage>
        <taxon>Viruses</taxon>
        <taxon>Duplodnaviria</taxon>
        <taxon>Heunggongvirae</taxon>
        <taxon>Uroviricota</taxon>
        <taxon>Caudoviricetes</taxon>
    </lineage>
</organism>
<dbReference type="InterPro" id="IPR036573">
    <property type="entry name" value="CBM_sf_5/12"/>
</dbReference>
<dbReference type="SMART" id="SM00495">
    <property type="entry name" value="ChtBD3"/>
    <property type="match status" value="1"/>
</dbReference>
<dbReference type="CDD" id="cd12214">
    <property type="entry name" value="ChiA1_BD"/>
    <property type="match status" value="1"/>
</dbReference>
<dbReference type="EMBL" id="BK016164">
    <property type="protein sequence ID" value="DAF99323.1"/>
    <property type="molecule type" value="Genomic_DNA"/>
</dbReference>
<dbReference type="GO" id="GO:0030246">
    <property type="term" value="F:carbohydrate binding"/>
    <property type="evidence" value="ECO:0007669"/>
    <property type="project" value="InterPro"/>
</dbReference>
<dbReference type="GO" id="GO:0005975">
    <property type="term" value="P:carbohydrate metabolic process"/>
    <property type="evidence" value="ECO:0007669"/>
    <property type="project" value="InterPro"/>
</dbReference>
<evidence type="ECO:0000259" key="2">
    <source>
        <dbReference type="SMART" id="SM00495"/>
    </source>
</evidence>
<proteinExistence type="predicted"/>
<dbReference type="InterPro" id="IPR003610">
    <property type="entry name" value="CBM5/12"/>
</dbReference>
<evidence type="ECO:0000313" key="3">
    <source>
        <dbReference type="EMBL" id="DAF99323.1"/>
    </source>
</evidence>
<accession>A0A8S5UY01</accession>
<dbReference type="Gene3D" id="2.10.10.90">
    <property type="match status" value="1"/>
</dbReference>
<keyword evidence="1" id="KW-0378">Hydrolase</keyword>
<evidence type="ECO:0000256" key="1">
    <source>
        <dbReference type="ARBA" id="ARBA00022801"/>
    </source>
</evidence>
<name>A0A8S5UY01_9CAUD</name>